<evidence type="ECO:0000313" key="5">
    <source>
        <dbReference type="EMBL" id="CEO99594.1"/>
    </source>
</evidence>
<dbReference type="Pfam" id="PF13091">
    <property type="entry name" value="PLDc_2"/>
    <property type="match status" value="1"/>
</dbReference>
<dbReference type="SMART" id="SM00322">
    <property type="entry name" value="KH"/>
    <property type="match status" value="2"/>
</dbReference>
<sequence>MASVVLQVPRRAQSLIIGKGRKTITEIMQDTGTEIYVPARKQQSSEITIKGPTGQAVKDAQERIEHILGYELDEEELTVAYFGVPKSEHSALIGVNGTLLKDLRKQCGCHIHVPRMRDRERNVEVHGNPASIQLAQSKVEAIVGHAITISYSGPVVEGNAKAGAADGSPGAGSPHDDGGAGNAPAAAASGNGRGRARPVSKGSVDPATGKRRLEKGRINDIVFLPQKAATESDPFARILGYMAEASSSVSLCVSVLDNQALAVLLQNLLSQNIPVSIIVSSSVPGSNLSEARTLQSLGAQVKVDPAGVTDCLNFAVIDNALVISGSSTWTKADSLQARQSIVVTNHRDFVRAFKNEFAEIFTSLNSL</sequence>
<feature type="compositionally biased region" description="Low complexity" evidence="3">
    <location>
        <begin position="162"/>
        <end position="173"/>
    </location>
</feature>
<dbReference type="GO" id="GO:0003723">
    <property type="term" value="F:RNA binding"/>
    <property type="evidence" value="ECO:0007669"/>
    <property type="project" value="UniProtKB-UniRule"/>
</dbReference>
<dbReference type="InterPro" id="IPR004088">
    <property type="entry name" value="KH_dom_type_1"/>
</dbReference>
<feature type="domain" description="K Homology" evidence="4">
    <location>
        <begin position="2"/>
        <end position="69"/>
    </location>
</feature>
<dbReference type="Proteomes" id="UP000039324">
    <property type="component" value="Unassembled WGS sequence"/>
</dbReference>
<keyword evidence="6" id="KW-0496">Mitochondrion</keyword>
<dbReference type="EMBL" id="CDSF01000091">
    <property type="protein sequence ID" value="CEO99594.1"/>
    <property type="molecule type" value="Genomic_DNA"/>
</dbReference>
<evidence type="ECO:0000256" key="3">
    <source>
        <dbReference type="SAM" id="MobiDB-lite"/>
    </source>
</evidence>
<dbReference type="Proteomes" id="UP000290189">
    <property type="component" value="Unassembled WGS sequence"/>
</dbReference>
<dbReference type="EMBL" id="OVEO01000005">
    <property type="protein sequence ID" value="SPQ95909.1"/>
    <property type="molecule type" value="Genomic_DNA"/>
</dbReference>
<dbReference type="OrthoDB" id="5205528at2759"/>
<dbReference type="PANTHER" id="PTHR10288">
    <property type="entry name" value="KH DOMAIN CONTAINING RNA BINDING PROTEIN"/>
    <property type="match status" value="1"/>
</dbReference>
<keyword evidence="7" id="KW-1185">Reference proteome</keyword>
<evidence type="ECO:0000313" key="6">
    <source>
        <dbReference type="EMBL" id="SPQ95909.1"/>
    </source>
</evidence>
<organism evidence="5 7">
    <name type="scientific">Plasmodiophora brassicae</name>
    <name type="common">Clubroot disease agent</name>
    <dbReference type="NCBI Taxonomy" id="37360"/>
    <lineage>
        <taxon>Eukaryota</taxon>
        <taxon>Sar</taxon>
        <taxon>Rhizaria</taxon>
        <taxon>Endomyxa</taxon>
        <taxon>Phytomyxea</taxon>
        <taxon>Plasmodiophorida</taxon>
        <taxon>Plasmodiophoridae</taxon>
        <taxon>Plasmodiophora</taxon>
    </lineage>
</organism>
<dbReference type="Gene3D" id="3.30.870.10">
    <property type="entry name" value="Endonuclease Chain A"/>
    <property type="match status" value="1"/>
</dbReference>
<geneLocation type="mitochondrion" evidence="6"/>
<evidence type="ECO:0000313" key="8">
    <source>
        <dbReference type="Proteomes" id="UP000290189"/>
    </source>
</evidence>
<evidence type="ECO:0000256" key="2">
    <source>
        <dbReference type="PROSITE-ProRule" id="PRU00117"/>
    </source>
</evidence>
<dbReference type="SUPFAM" id="SSF56024">
    <property type="entry name" value="Phospholipase D/nuclease"/>
    <property type="match status" value="1"/>
</dbReference>
<dbReference type="InterPro" id="IPR036612">
    <property type="entry name" value="KH_dom_type_1_sf"/>
</dbReference>
<keyword evidence="2" id="KW-0694">RNA-binding</keyword>
<dbReference type="InterPro" id="IPR004087">
    <property type="entry name" value="KH_dom"/>
</dbReference>
<dbReference type="CDD" id="cd00105">
    <property type="entry name" value="KH-I"/>
    <property type="match status" value="1"/>
</dbReference>
<protein>
    <recommendedName>
        <fullName evidence="4">K Homology domain-containing protein</fullName>
    </recommendedName>
</protein>
<dbReference type="Pfam" id="PF00013">
    <property type="entry name" value="KH_1"/>
    <property type="match status" value="2"/>
</dbReference>
<evidence type="ECO:0000259" key="4">
    <source>
        <dbReference type="SMART" id="SM00322"/>
    </source>
</evidence>
<accession>A0A0G4IWS0</accession>
<feature type="domain" description="K Homology" evidence="4">
    <location>
        <begin position="76"/>
        <end position="144"/>
    </location>
</feature>
<dbReference type="PROSITE" id="PS50084">
    <property type="entry name" value="KH_TYPE_1"/>
    <property type="match status" value="2"/>
</dbReference>
<dbReference type="AlphaFoldDB" id="A0A0G4IWS0"/>
<feature type="region of interest" description="Disordered" evidence="3">
    <location>
        <begin position="161"/>
        <end position="211"/>
    </location>
</feature>
<reference evidence="5 7" key="1">
    <citation type="submission" date="2015-02" db="EMBL/GenBank/DDBJ databases">
        <authorList>
            <person name="Chooi Y.-H."/>
        </authorList>
    </citation>
    <scope>NUCLEOTIDE SEQUENCE [LARGE SCALE GENOMIC DNA]</scope>
    <source>
        <strain evidence="5">E3</strain>
    </source>
</reference>
<dbReference type="STRING" id="37360.A0A0G4IWS0"/>
<name>A0A0G4IWS0_PLABS</name>
<evidence type="ECO:0000313" key="7">
    <source>
        <dbReference type="Proteomes" id="UP000039324"/>
    </source>
</evidence>
<gene>
    <name evidence="5" type="ORF">PBRA_007327</name>
    <name evidence="6" type="ORF">PLBR_LOCUS3124</name>
</gene>
<reference evidence="6 8" key="2">
    <citation type="submission" date="2018-03" db="EMBL/GenBank/DDBJ databases">
        <authorList>
            <person name="Fogelqvist J."/>
        </authorList>
    </citation>
    <scope>NUCLEOTIDE SEQUENCE [LARGE SCALE GENOMIC DNA]</scope>
</reference>
<proteinExistence type="predicted"/>
<dbReference type="InterPro" id="IPR025202">
    <property type="entry name" value="PLD-like_dom"/>
</dbReference>
<evidence type="ECO:0000256" key="1">
    <source>
        <dbReference type="ARBA" id="ARBA00022737"/>
    </source>
</evidence>
<keyword evidence="1" id="KW-0677">Repeat</keyword>
<dbReference type="SUPFAM" id="SSF54791">
    <property type="entry name" value="Eukaryotic type KH-domain (KH-domain type I)"/>
    <property type="match status" value="2"/>
</dbReference>
<dbReference type="Gene3D" id="3.30.1370.10">
    <property type="entry name" value="K Homology domain, type 1"/>
    <property type="match status" value="2"/>
</dbReference>